<dbReference type="AlphaFoldDB" id="A0A934PVM1"/>
<reference evidence="2" key="1">
    <citation type="submission" date="2020-12" db="EMBL/GenBank/DDBJ databases">
        <title>Bacterial novel species Mucilaginibacter sp. SD-g isolated from soil.</title>
        <authorList>
            <person name="Jung H.-Y."/>
        </authorList>
    </citation>
    <scope>NUCLEOTIDE SEQUENCE</scope>
    <source>
        <strain evidence="2">SD-g</strain>
    </source>
</reference>
<dbReference type="EMBL" id="JAEHFW010000002">
    <property type="protein sequence ID" value="MBK0379916.1"/>
    <property type="molecule type" value="Genomic_DNA"/>
</dbReference>
<dbReference type="RefSeq" id="WP_200066456.1">
    <property type="nucleotide sequence ID" value="NZ_JAEHFW010000002.1"/>
</dbReference>
<organism evidence="2 3">
    <name type="scientific">Mucilaginibacter segetis</name>
    <dbReference type="NCBI Taxonomy" id="2793071"/>
    <lineage>
        <taxon>Bacteria</taxon>
        <taxon>Pseudomonadati</taxon>
        <taxon>Bacteroidota</taxon>
        <taxon>Sphingobacteriia</taxon>
        <taxon>Sphingobacteriales</taxon>
        <taxon>Sphingobacteriaceae</taxon>
        <taxon>Mucilaginibacter</taxon>
    </lineage>
</organism>
<feature type="domain" description="BT-3987-like N-terminal" evidence="1">
    <location>
        <begin position="70"/>
        <end position="158"/>
    </location>
</feature>
<evidence type="ECO:0000313" key="3">
    <source>
        <dbReference type="Proteomes" id="UP000613193"/>
    </source>
</evidence>
<protein>
    <submittedName>
        <fullName evidence="2">DUF1735 domain-containing protein</fullName>
    </submittedName>
</protein>
<dbReference type="Proteomes" id="UP000613193">
    <property type="component" value="Unassembled WGS sequence"/>
</dbReference>
<name>A0A934PVM1_9SPHI</name>
<dbReference type="Gene3D" id="2.60.40.1740">
    <property type="entry name" value="hypothetical protein (bacova_03559)"/>
    <property type="match status" value="1"/>
</dbReference>
<proteinExistence type="predicted"/>
<gene>
    <name evidence="2" type="ORF">I5M19_11390</name>
</gene>
<keyword evidence="3" id="KW-1185">Reference proteome</keyword>
<evidence type="ECO:0000259" key="1">
    <source>
        <dbReference type="Pfam" id="PF08522"/>
    </source>
</evidence>
<accession>A0A934PVM1</accession>
<dbReference type="Pfam" id="PF08522">
    <property type="entry name" value="BT_3987-like_N"/>
    <property type="match status" value="1"/>
</dbReference>
<comment type="caution">
    <text evidence="2">The sequence shown here is derived from an EMBL/GenBank/DDBJ whole genome shotgun (WGS) entry which is preliminary data.</text>
</comment>
<dbReference type="PROSITE" id="PS51257">
    <property type="entry name" value="PROKAR_LIPOPROTEIN"/>
    <property type="match status" value="1"/>
</dbReference>
<evidence type="ECO:0000313" key="2">
    <source>
        <dbReference type="EMBL" id="MBK0379916.1"/>
    </source>
</evidence>
<dbReference type="InterPro" id="IPR013728">
    <property type="entry name" value="BT_3987-like_N"/>
</dbReference>
<sequence>MKKYISLAILSVSLLGLSSCLKNKNLVLDPDKSPSVVEFSTITDNPSGSGGGYTLYARAFDIDPAGVPSQFAVNYSGPSNAPSDITVNLDVDPAAIDAYNDANGTSYSLMPASVYTLPSSVTIKSGERKAVIDVTFKTANFDLNESYILPLRIASVSSGNISSNYGTILVAVNAKNKYDGIWTSTGTMVDNTTASLTGFYPYDYQMITQSATAIAAFDPVYFGTYIHMIKSGGNVSGYGSFSPVFTFDDSGKITSVVNIYGQPAGNGRSAAIDPTGENKITSGTPGTPGCVFKVKYFLLQPGTTIRTTFNETWTYQGPRD</sequence>